<dbReference type="GO" id="GO:0120147">
    <property type="term" value="F:formylglycine-generating oxidase activity"/>
    <property type="evidence" value="ECO:0007669"/>
    <property type="project" value="TreeGrafter"/>
</dbReference>
<evidence type="ECO:0000259" key="1">
    <source>
        <dbReference type="Pfam" id="PF03781"/>
    </source>
</evidence>
<gene>
    <name evidence="3" type="ORF">G3580_08475</name>
</gene>
<dbReference type="SUPFAM" id="SSF56436">
    <property type="entry name" value="C-type lectin-like"/>
    <property type="match status" value="1"/>
</dbReference>
<feature type="domain" description="TIR" evidence="2">
    <location>
        <begin position="4"/>
        <end position="123"/>
    </location>
</feature>
<dbReference type="InterPro" id="IPR016187">
    <property type="entry name" value="CTDL_fold"/>
</dbReference>
<keyword evidence="4" id="KW-1185">Reference proteome</keyword>
<proteinExistence type="predicted"/>
<dbReference type="PANTHER" id="PTHR23150">
    <property type="entry name" value="SULFATASE MODIFYING FACTOR 1, 2"/>
    <property type="match status" value="1"/>
</dbReference>
<dbReference type="InterPro" id="IPR042095">
    <property type="entry name" value="SUMF_sf"/>
</dbReference>
<protein>
    <submittedName>
        <fullName evidence="3">SUMF1/EgtB/PvdO family nonheme iron enzyme</fullName>
    </submittedName>
</protein>
<dbReference type="InterPro" id="IPR051043">
    <property type="entry name" value="Sulfatase_Mod_Factor_Kinase"/>
</dbReference>
<evidence type="ECO:0000313" key="3">
    <source>
        <dbReference type="EMBL" id="QID17674.1"/>
    </source>
</evidence>
<dbReference type="Gene3D" id="3.40.50.10140">
    <property type="entry name" value="Toll/interleukin-1 receptor homology (TIR) domain"/>
    <property type="match status" value="1"/>
</dbReference>
<evidence type="ECO:0000259" key="2">
    <source>
        <dbReference type="Pfam" id="PF13676"/>
    </source>
</evidence>
<dbReference type="GO" id="GO:0007165">
    <property type="term" value="P:signal transduction"/>
    <property type="evidence" value="ECO:0007669"/>
    <property type="project" value="InterPro"/>
</dbReference>
<evidence type="ECO:0000313" key="4">
    <source>
        <dbReference type="Proteomes" id="UP000501991"/>
    </source>
</evidence>
<organism evidence="3 4">
    <name type="scientific">Nitrogeniibacter mangrovi</name>
    <dbReference type="NCBI Taxonomy" id="2016596"/>
    <lineage>
        <taxon>Bacteria</taxon>
        <taxon>Pseudomonadati</taxon>
        <taxon>Pseudomonadota</taxon>
        <taxon>Betaproteobacteria</taxon>
        <taxon>Rhodocyclales</taxon>
        <taxon>Zoogloeaceae</taxon>
        <taxon>Nitrogeniibacter</taxon>
    </lineage>
</organism>
<dbReference type="Gene3D" id="3.90.1580.10">
    <property type="entry name" value="paralog of FGE (formylglycine-generating enzyme)"/>
    <property type="match status" value="1"/>
</dbReference>
<dbReference type="SUPFAM" id="SSF52200">
    <property type="entry name" value="Toll/Interleukin receptor TIR domain"/>
    <property type="match status" value="1"/>
</dbReference>
<reference evidence="3 4" key="1">
    <citation type="submission" date="2020-02" db="EMBL/GenBank/DDBJ databases">
        <title>Nitrogenibacter mangrovi gen. nov., sp. nov. isolated from mangrove sediment, a denitrifying betaproteobacterium.</title>
        <authorList>
            <person name="Liao H."/>
            <person name="Tian Y."/>
        </authorList>
    </citation>
    <scope>NUCLEOTIDE SEQUENCE [LARGE SCALE GENOMIC DNA]</scope>
    <source>
        <strain evidence="3 4">M9-3-2</strain>
    </source>
</reference>
<dbReference type="EMBL" id="CP048836">
    <property type="protein sequence ID" value="QID17674.1"/>
    <property type="molecule type" value="Genomic_DNA"/>
</dbReference>
<dbReference type="InterPro" id="IPR000157">
    <property type="entry name" value="TIR_dom"/>
</dbReference>
<dbReference type="RefSeq" id="WP_173764838.1">
    <property type="nucleotide sequence ID" value="NZ_CP048836.1"/>
</dbReference>
<accession>A0A6C1B605</accession>
<dbReference type="Proteomes" id="UP000501991">
    <property type="component" value="Chromosome"/>
</dbReference>
<dbReference type="PANTHER" id="PTHR23150:SF19">
    <property type="entry name" value="FORMYLGLYCINE-GENERATING ENZYME"/>
    <property type="match status" value="1"/>
</dbReference>
<feature type="domain" description="Sulfatase-modifying factor enzyme-like" evidence="1">
    <location>
        <begin position="179"/>
        <end position="410"/>
    </location>
</feature>
<dbReference type="AlphaFoldDB" id="A0A6C1B605"/>
<dbReference type="InterPro" id="IPR005532">
    <property type="entry name" value="SUMF_dom"/>
</dbReference>
<dbReference type="InterPro" id="IPR035897">
    <property type="entry name" value="Toll_tir_struct_dom_sf"/>
</dbReference>
<dbReference type="Pfam" id="PF03781">
    <property type="entry name" value="FGE-sulfatase"/>
    <property type="match status" value="1"/>
</dbReference>
<sequence>MAGIFISYRRDDSAGHAGRLYDRLEREFPDTRVFMDVERIAAGEDFTRVIDTTLHACEACLVVIGKRWLTAADGYGRRRLDKPDDWVRLEIGAALTRGVRVIPLLVDEASLPPPEALPPELARLSSLQAHPVHHLSFHQDVGTLIERLRGAMDARRASLAQSAGLAAGTVRVHAQDQLDYVWIPPGDFFMGRVPGDGLTDERYDDEKPRHPVRLTRGFWLSRGPVTVAAYKRFVLACGLSMPPAPKHNPGWSNLDHPVTNVTWAQARAYCAWVGGRLPSEAQWEYAARGGQADRLYPWGDILGPTDANYVDNHDWAGSSSPVGHFAPNGFNLVDMVGNVWEWIADWYDPEVYQGRSSREPTEDPEVYVDTLHKRVVRGGSWASIPVEMRISNRGFFTPADTVRDFGFRCLVDEIAATPQSP</sequence>
<dbReference type="KEGG" id="azq:G3580_08475"/>
<name>A0A6C1B605_9RHOO</name>
<dbReference type="Pfam" id="PF13676">
    <property type="entry name" value="TIR_2"/>
    <property type="match status" value="1"/>
</dbReference>